<name>A0A076F2Y1_RHOOP</name>
<dbReference type="EMBL" id="CP008947">
    <property type="protein sequence ID" value="AII10159.1"/>
    <property type="molecule type" value="Genomic_DNA"/>
</dbReference>
<dbReference type="NCBIfam" id="NF047719">
    <property type="entry name" value="SCO6745_fam_HTH"/>
    <property type="match status" value="1"/>
</dbReference>
<dbReference type="InterPro" id="IPR054058">
    <property type="entry name" value="HTH_67"/>
</dbReference>
<reference evidence="1 2" key="1">
    <citation type="submission" date="2014-07" db="EMBL/GenBank/DDBJ databases">
        <title>Genome Sequence of Rhodococcus opacus Strain R7, a Biodegrader of Mono- and Polycyclic Aromatic Hydrocarbons.</title>
        <authorList>
            <person name="Di Gennaro P."/>
            <person name="Zampolli J."/>
            <person name="Presti I."/>
            <person name="Cappelletti M."/>
            <person name="D'Ursi P."/>
            <person name="Orro A."/>
            <person name="Mezzelani A."/>
            <person name="Milanesi L."/>
        </authorList>
    </citation>
    <scope>NUCLEOTIDE SEQUENCE [LARGE SCALE GENOMIC DNA]</scope>
    <source>
        <strain evidence="1 2">R7</strain>
    </source>
</reference>
<dbReference type="RefSeq" id="WP_112300721.1">
    <property type="nucleotide sequence ID" value="NZ_CP008947.1"/>
</dbReference>
<gene>
    <name evidence="1" type="ORF">EP51_38130</name>
</gene>
<dbReference type="Proteomes" id="UP000028488">
    <property type="component" value="Chromosome"/>
</dbReference>
<organism evidence="1 2">
    <name type="scientific">Rhodococcus opacus</name>
    <name type="common">Nocardia opaca</name>
    <dbReference type="NCBI Taxonomy" id="37919"/>
    <lineage>
        <taxon>Bacteria</taxon>
        <taxon>Bacillati</taxon>
        <taxon>Actinomycetota</taxon>
        <taxon>Actinomycetes</taxon>
        <taxon>Mycobacteriales</taxon>
        <taxon>Nocardiaceae</taxon>
        <taxon>Rhodococcus</taxon>
    </lineage>
</organism>
<dbReference type="Pfam" id="PF21863">
    <property type="entry name" value="HTH_67"/>
    <property type="match status" value="1"/>
</dbReference>
<evidence type="ECO:0000313" key="1">
    <source>
        <dbReference type="EMBL" id="AII10159.1"/>
    </source>
</evidence>
<proteinExistence type="predicted"/>
<dbReference type="AlphaFoldDB" id="A0A076F2Y1"/>
<dbReference type="eggNOG" id="COG1846">
    <property type="taxonomic scope" value="Bacteria"/>
</dbReference>
<sequence length="290" mass="30965">MDAHSAGRTARSLELLHSLSYFVPEVEDRLVEAGLEPGRMGYFAGRSAAMGAVGAGVVTATFFNFSPAVIESVIPRAWGLATPAAIVDARYRAVGEAYVRLLGESVTNSPEMAEAAELASIAARGIQGVEGRPLYAGYAEVEWPDAPHLAFWHALTLLREYRGDGHVAALQTAGLSGLESLITHTATGFGFQKKFAITRRAWTQDQWDSASDSLRDREILDARGELTADGKELRELVEDLTDDLALAPWAALGEDGAARLVELATPWRDAIVAAGVFPAGVFGPKVGTSR</sequence>
<protein>
    <submittedName>
        <fullName evidence="1">SalK</fullName>
    </submittedName>
</protein>
<evidence type="ECO:0000313" key="2">
    <source>
        <dbReference type="Proteomes" id="UP000028488"/>
    </source>
</evidence>
<accession>A0A076F2Y1</accession>